<dbReference type="VEuPathDB" id="VectorBase:RSAN_039980"/>
<sequence length="854" mass="94743">MARDIDGSGFGRSHTFRLDRTASTASTSCWERLNMPSISKTHLVIGCVVFFLACMIIILVALAVTIATHRYFYYNVAPAGSAGGTAGGGGPDGGGPGPSEPDIVTDIPCPVQAIEDCEKHGCKAVPDPEHGAGTRCFLRDDAFGYRYRHTTYGDREVNYSLTYDMTSQGPFADDVINNVRVQAVYITEDTLRLRIHDEDRNRYEVPVLDDSPLMRNPPAVDKSRLRYLIEANETRRGRARLRVLRSDNYVVMLDSWHLVMTEQFLQVVLPYSGDQLYGFGESGHEHINLAMGSGTMFSRRVGNYSAMDNANPNWENFAGVHPFFMNPKGDGTTWGVLILNSNAMDYTVTSGGNIAIATTGGILDLYFFVGSTPTQVIHMTVVFQLVGIPFMPPIWALGYQLWMTNYTSLNEVKGAVTALDQAGVPKDMIWLDVFQDSKAFTLNSAFGGLQTYARQLASAGIQVGLVTNPAIPADNVTRYAPYTTGLEDDVFVKKGSGTSGSDPNAVLYAKGLPSGPSAFPDFLKNSTRQWWRNTILDYQESTVDFDAMFLRMNEPAEFTGSASCQRNDVWCQVCPQSRWEYPPYVPVTYRTEEGNATQLHNGTLCMNAAFGERLRYRHYDVHSIYGWSHSMATQWALTDLIGDRTLVISESTYPSSGRFAGHFVELPDFGEWSGLRKAIVAVLEFNMFGIPYVGVPLCSGTSSTLLCQRWIEIGAFFPIGLDFRMKRSSGQPQRRGGRETAVLRDVATHSYYLPPDVWFDFTSGLRKDGSIEKMSRSVTENSTLLVHVRGGQVLPVQPTLKNTMDRTKVPYDLYVYPKDGFASGELFVDDGISQDPWGQDRLGAPLRKYESTVS</sequence>
<keyword evidence="3" id="KW-1133">Transmembrane helix</keyword>
<dbReference type="SUPFAM" id="SSF74650">
    <property type="entry name" value="Galactose mutarotase-like"/>
    <property type="match status" value="1"/>
</dbReference>
<dbReference type="AlphaFoldDB" id="A0A9D4PCE2"/>
<dbReference type="Pfam" id="PF01055">
    <property type="entry name" value="Glyco_hydro_31_2nd"/>
    <property type="match status" value="1"/>
</dbReference>
<evidence type="ECO:0000313" key="5">
    <source>
        <dbReference type="EMBL" id="KAH7935768.1"/>
    </source>
</evidence>
<dbReference type="CDD" id="cd14752">
    <property type="entry name" value="GH31_N"/>
    <property type="match status" value="1"/>
</dbReference>
<dbReference type="InterPro" id="IPR013780">
    <property type="entry name" value="Glyco_hydro_b"/>
</dbReference>
<comment type="similarity">
    <text evidence="1 2">Belongs to the glycosyl hydrolase 31 family.</text>
</comment>
<proteinExistence type="inferred from homology"/>
<gene>
    <name evidence="5" type="ORF">HPB52_013309</name>
</gene>
<dbReference type="EMBL" id="JABSTV010001255">
    <property type="protein sequence ID" value="KAH7935768.1"/>
    <property type="molecule type" value="Genomic_DNA"/>
</dbReference>
<dbReference type="Proteomes" id="UP000821837">
    <property type="component" value="Unassembled WGS sequence"/>
</dbReference>
<keyword evidence="3" id="KW-0472">Membrane</keyword>
<evidence type="ECO:0000256" key="3">
    <source>
        <dbReference type="SAM" id="Phobius"/>
    </source>
</evidence>
<comment type="caution">
    <text evidence="5">The sequence shown here is derived from an EMBL/GenBank/DDBJ whole genome shotgun (WGS) entry which is preliminary data.</text>
</comment>
<accession>A0A9D4PCE2</accession>
<feature type="transmembrane region" description="Helical" evidence="3">
    <location>
        <begin position="43"/>
        <end position="67"/>
    </location>
</feature>
<name>A0A9D4PCE2_RHISA</name>
<dbReference type="GO" id="GO:0090599">
    <property type="term" value="F:alpha-glucosidase activity"/>
    <property type="evidence" value="ECO:0007669"/>
    <property type="project" value="UniProtKB-ARBA"/>
</dbReference>
<organism evidence="5 6">
    <name type="scientific">Rhipicephalus sanguineus</name>
    <name type="common">Brown dog tick</name>
    <name type="synonym">Ixodes sanguineus</name>
    <dbReference type="NCBI Taxonomy" id="34632"/>
    <lineage>
        <taxon>Eukaryota</taxon>
        <taxon>Metazoa</taxon>
        <taxon>Ecdysozoa</taxon>
        <taxon>Arthropoda</taxon>
        <taxon>Chelicerata</taxon>
        <taxon>Arachnida</taxon>
        <taxon>Acari</taxon>
        <taxon>Parasitiformes</taxon>
        <taxon>Ixodida</taxon>
        <taxon>Ixodoidea</taxon>
        <taxon>Ixodidae</taxon>
        <taxon>Rhipicephalinae</taxon>
        <taxon>Rhipicephalus</taxon>
        <taxon>Rhipicephalus</taxon>
    </lineage>
</organism>
<evidence type="ECO:0000256" key="2">
    <source>
        <dbReference type="RuleBase" id="RU361185"/>
    </source>
</evidence>
<dbReference type="InterPro" id="IPR000322">
    <property type="entry name" value="Glyco_hydro_31_TIM"/>
</dbReference>
<dbReference type="Gene3D" id="2.60.40.1180">
    <property type="entry name" value="Golgi alpha-mannosidase II"/>
    <property type="match status" value="1"/>
</dbReference>
<evidence type="ECO:0000259" key="4">
    <source>
        <dbReference type="Pfam" id="PF01055"/>
    </source>
</evidence>
<evidence type="ECO:0000313" key="6">
    <source>
        <dbReference type="Proteomes" id="UP000821837"/>
    </source>
</evidence>
<protein>
    <recommendedName>
        <fullName evidence="4">Glycoside hydrolase family 31 TIM barrel domain-containing protein</fullName>
    </recommendedName>
</protein>
<reference evidence="5" key="2">
    <citation type="submission" date="2021-09" db="EMBL/GenBank/DDBJ databases">
        <authorList>
            <person name="Jia N."/>
            <person name="Wang J."/>
            <person name="Shi W."/>
            <person name="Du L."/>
            <person name="Sun Y."/>
            <person name="Zhan W."/>
            <person name="Jiang J."/>
            <person name="Wang Q."/>
            <person name="Zhang B."/>
            <person name="Ji P."/>
            <person name="Sakyi L.B."/>
            <person name="Cui X."/>
            <person name="Yuan T."/>
            <person name="Jiang B."/>
            <person name="Yang W."/>
            <person name="Lam T.T.-Y."/>
            <person name="Chang Q."/>
            <person name="Ding S."/>
            <person name="Wang X."/>
            <person name="Zhu J."/>
            <person name="Ruan X."/>
            <person name="Zhao L."/>
            <person name="Wei J."/>
            <person name="Que T."/>
            <person name="Du C."/>
            <person name="Cheng J."/>
            <person name="Dai P."/>
            <person name="Han X."/>
            <person name="Huang E."/>
            <person name="Gao Y."/>
            <person name="Liu J."/>
            <person name="Shao H."/>
            <person name="Ye R."/>
            <person name="Li L."/>
            <person name="Wei W."/>
            <person name="Wang X."/>
            <person name="Wang C."/>
            <person name="Huo Q."/>
            <person name="Li W."/>
            <person name="Guo W."/>
            <person name="Chen H."/>
            <person name="Chen S."/>
            <person name="Zhou L."/>
            <person name="Zhou L."/>
            <person name="Ni X."/>
            <person name="Tian J."/>
            <person name="Zhou Y."/>
            <person name="Sheng Y."/>
            <person name="Liu T."/>
            <person name="Pan Y."/>
            <person name="Xia L."/>
            <person name="Li J."/>
            <person name="Zhao F."/>
            <person name="Cao W."/>
        </authorList>
    </citation>
    <scope>NUCLEOTIDE SEQUENCE</scope>
    <source>
        <strain evidence="5">Rsan-2018</strain>
        <tissue evidence="5">Larvae</tissue>
    </source>
</reference>
<evidence type="ECO:0000256" key="1">
    <source>
        <dbReference type="ARBA" id="ARBA00007806"/>
    </source>
</evidence>
<reference evidence="5" key="1">
    <citation type="journal article" date="2020" name="Cell">
        <title>Large-Scale Comparative Analyses of Tick Genomes Elucidate Their Genetic Diversity and Vector Capacities.</title>
        <authorList>
            <consortium name="Tick Genome and Microbiome Consortium (TIGMIC)"/>
            <person name="Jia N."/>
            <person name="Wang J."/>
            <person name="Shi W."/>
            <person name="Du L."/>
            <person name="Sun Y."/>
            <person name="Zhan W."/>
            <person name="Jiang J.F."/>
            <person name="Wang Q."/>
            <person name="Zhang B."/>
            <person name="Ji P."/>
            <person name="Bell-Sakyi L."/>
            <person name="Cui X.M."/>
            <person name="Yuan T.T."/>
            <person name="Jiang B.G."/>
            <person name="Yang W.F."/>
            <person name="Lam T.T."/>
            <person name="Chang Q.C."/>
            <person name="Ding S.J."/>
            <person name="Wang X.J."/>
            <person name="Zhu J.G."/>
            <person name="Ruan X.D."/>
            <person name="Zhao L."/>
            <person name="Wei J.T."/>
            <person name="Ye R.Z."/>
            <person name="Que T.C."/>
            <person name="Du C.H."/>
            <person name="Zhou Y.H."/>
            <person name="Cheng J.X."/>
            <person name="Dai P.F."/>
            <person name="Guo W.B."/>
            <person name="Han X.H."/>
            <person name="Huang E.J."/>
            <person name="Li L.F."/>
            <person name="Wei W."/>
            <person name="Gao Y.C."/>
            <person name="Liu J.Z."/>
            <person name="Shao H.Z."/>
            <person name="Wang X."/>
            <person name="Wang C.C."/>
            <person name="Yang T.C."/>
            <person name="Huo Q.B."/>
            <person name="Li W."/>
            <person name="Chen H.Y."/>
            <person name="Chen S.E."/>
            <person name="Zhou L.G."/>
            <person name="Ni X.B."/>
            <person name="Tian J.H."/>
            <person name="Sheng Y."/>
            <person name="Liu T."/>
            <person name="Pan Y.S."/>
            <person name="Xia L.Y."/>
            <person name="Li J."/>
            <person name="Zhao F."/>
            <person name="Cao W.C."/>
        </authorList>
    </citation>
    <scope>NUCLEOTIDE SEQUENCE</scope>
    <source>
        <strain evidence="5">Rsan-2018</strain>
    </source>
</reference>
<dbReference type="Gene3D" id="3.20.20.80">
    <property type="entry name" value="Glycosidases"/>
    <property type="match status" value="1"/>
</dbReference>
<keyword evidence="2" id="KW-0378">Hydrolase</keyword>
<dbReference type="SUPFAM" id="SSF51445">
    <property type="entry name" value="(Trans)glycosidases"/>
    <property type="match status" value="1"/>
</dbReference>
<dbReference type="PANTHER" id="PTHR22762:SF131">
    <property type="entry name" value="GLYCOSIDE HYDROLASE FAMILY 31 N-TERMINAL DOMAIN-CONTAINING PROTEIN"/>
    <property type="match status" value="1"/>
</dbReference>
<dbReference type="InterPro" id="IPR017853">
    <property type="entry name" value="GH"/>
</dbReference>
<dbReference type="GO" id="GO:0005975">
    <property type="term" value="P:carbohydrate metabolic process"/>
    <property type="evidence" value="ECO:0007669"/>
    <property type="project" value="InterPro"/>
</dbReference>
<dbReference type="PANTHER" id="PTHR22762">
    <property type="entry name" value="ALPHA-GLUCOSIDASE"/>
    <property type="match status" value="1"/>
</dbReference>
<dbReference type="GO" id="GO:0030246">
    <property type="term" value="F:carbohydrate binding"/>
    <property type="evidence" value="ECO:0007669"/>
    <property type="project" value="InterPro"/>
</dbReference>
<dbReference type="InterPro" id="IPR011013">
    <property type="entry name" value="Gal_mutarotase_sf_dom"/>
</dbReference>
<keyword evidence="6" id="KW-1185">Reference proteome</keyword>
<dbReference type="Gene3D" id="2.60.40.1760">
    <property type="entry name" value="glycosyl hydrolase (family 31)"/>
    <property type="match status" value="1"/>
</dbReference>
<keyword evidence="2" id="KW-0326">Glycosidase</keyword>
<feature type="domain" description="Glycoside hydrolase family 31 TIM barrel" evidence="4">
    <location>
        <begin position="389"/>
        <end position="728"/>
    </location>
</feature>
<keyword evidence="3" id="KW-0812">Transmembrane</keyword>